<protein>
    <submittedName>
        <fullName evidence="6">Putative 8.9 kDa family member</fullName>
    </submittedName>
</protein>
<dbReference type="AlphaFoldDB" id="L7LQM8"/>
<reference evidence="6" key="2">
    <citation type="journal article" date="2015" name="J. Proteomics">
        <title>Sexual differences in the sialomes of the zebra tick, Rhipicephalus pulchellus.</title>
        <authorList>
            <person name="Tan A.W."/>
            <person name="Francischetti I.M."/>
            <person name="Slovak M."/>
            <person name="Kini R.M."/>
            <person name="Ribeiro J.M."/>
        </authorList>
    </citation>
    <scope>NUCLEOTIDE SEQUENCE</scope>
    <source>
        <tissue evidence="6">Salivary gland</tissue>
    </source>
</reference>
<organism evidence="6">
    <name type="scientific">Rhipicephalus pulchellus</name>
    <name type="common">Yellow backed tick</name>
    <name type="synonym">Dermacentor pulchellus</name>
    <dbReference type="NCBI Taxonomy" id="72859"/>
    <lineage>
        <taxon>Eukaryota</taxon>
        <taxon>Metazoa</taxon>
        <taxon>Ecdysozoa</taxon>
        <taxon>Arthropoda</taxon>
        <taxon>Chelicerata</taxon>
        <taxon>Arachnida</taxon>
        <taxon>Acari</taxon>
        <taxon>Parasitiformes</taxon>
        <taxon>Ixodida</taxon>
        <taxon>Ixodoidea</taxon>
        <taxon>Ixodidae</taxon>
        <taxon>Rhipicephalinae</taxon>
        <taxon>Rhipicephalus</taxon>
        <taxon>Rhipicephalus</taxon>
    </lineage>
</organism>
<accession>L7LQM8</accession>
<evidence type="ECO:0000259" key="5">
    <source>
        <dbReference type="Pfam" id="PF15430"/>
    </source>
</evidence>
<evidence type="ECO:0000256" key="1">
    <source>
        <dbReference type="ARBA" id="ARBA00004613"/>
    </source>
</evidence>
<sequence length="153" mass="16830">MKHLFALLSLCLLSMVMAEGVPQQVSNKDASALTEENPGSSRARAFGQEQTMQESKETNPVPHAGPKPGDDDCEYKGLKVRSGYSIKSQRPCMEVYCKWKNVKVDRCPKIVLNNARCQEKPGQQALYPACCPTLDCPEPENDDIGDTGRLSLA</sequence>
<feature type="domain" description="Single" evidence="5">
    <location>
        <begin position="73"/>
        <end position="136"/>
    </location>
</feature>
<evidence type="ECO:0000313" key="6">
    <source>
        <dbReference type="EMBL" id="JAA54000.1"/>
    </source>
</evidence>
<dbReference type="EMBL" id="GACK01011034">
    <property type="protein sequence ID" value="JAA54000.1"/>
    <property type="molecule type" value="mRNA"/>
</dbReference>
<dbReference type="Pfam" id="PF15430">
    <property type="entry name" value="SVWC"/>
    <property type="match status" value="1"/>
</dbReference>
<proteinExistence type="evidence at transcript level"/>
<keyword evidence="2" id="KW-0964">Secreted</keyword>
<evidence type="ECO:0000256" key="4">
    <source>
        <dbReference type="SAM" id="SignalP"/>
    </source>
</evidence>
<feature type="region of interest" description="Disordered" evidence="3">
    <location>
        <begin position="27"/>
        <end position="74"/>
    </location>
</feature>
<dbReference type="GO" id="GO:0005576">
    <property type="term" value="C:extracellular region"/>
    <property type="evidence" value="ECO:0007669"/>
    <property type="project" value="UniProtKB-SubCell"/>
</dbReference>
<feature type="chain" id="PRO_5003981070" evidence="4">
    <location>
        <begin position="19"/>
        <end position="153"/>
    </location>
</feature>
<feature type="signal peptide" evidence="4">
    <location>
        <begin position="1"/>
        <end position="18"/>
    </location>
</feature>
<reference evidence="6" key="1">
    <citation type="submission" date="2012-11" db="EMBL/GenBank/DDBJ databases">
        <authorList>
            <person name="Lucero-Rivera Y.E."/>
            <person name="Tovar-Ramirez D."/>
        </authorList>
    </citation>
    <scope>NUCLEOTIDE SEQUENCE</scope>
    <source>
        <tissue evidence="6">Salivary gland</tissue>
    </source>
</reference>
<comment type="subcellular location">
    <subcellularLocation>
        <location evidence="1">Secreted</location>
    </subcellularLocation>
</comment>
<keyword evidence="4" id="KW-0732">Signal</keyword>
<dbReference type="InterPro" id="IPR029277">
    <property type="entry name" value="SVWC_dom"/>
</dbReference>
<name>L7LQM8_RHIPC</name>
<evidence type="ECO:0000256" key="3">
    <source>
        <dbReference type="SAM" id="MobiDB-lite"/>
    </source>
</evidence>
<evidence type="ECO:0000256" key="2">
    <source>
        <dbReference type="ARBA" id="ARBA00022525"/>
    </source>
</evidence>